<dbReference type="AlphaFoldDB" id="A0A2M7W086"/>
<evidence type="ECO:0000256" key="3">
    <source>
        <dbReference type="ARBA" id="ARBA00022917"/>
    </source>
</evidence>
<dbReference type="Proteomes" id="UP000228743">
    <property type="component" value="Unassembled WGS sequence"/>
</dbReference>
<feature type="domain" description="Prokaryotic-type class I peptide chain release factors" evidence="5">
    <location>
        <begin position="95"/>
        <end position="111"/>
    </location>
</feature>
<evidence type="ECO:0000313" key="6">
    <source>
        <dbReference type="EMBL" id="PJA10420.1"/>
    </source>
</evidence>
<dbReference type="InterPro" id="IPR005139">
    <property type="entry name" value="PCRF"/>
</dbReference>
<dbReference type="Pfam" id="PF00472">
    <property type="entry name" value="RF-1"/>
    <property type="match status" value="1"/>
</dbReference>
<dbReference type="SUPFAM" id="SSF75620">
    <property type="entry name" value="Release factor"/>
    <property type="match status" value="1"/>
</dbReference>
<keyword evidence="3" id="KW-0648">Protein biosynthesis</keyword>
<comment type="caution">
    <text evidence="6">The sequence shown here is derived from an EMBL/GenBank/DDBJ whole genome shotgun (WGS) entry which is preliminary data.</text>
</comment>
<sequence>MYLRFCEQKKYTVEIIDRTVGAEAGIKSVSMRISGRYAYGYLKSENGMHRLVRISPFDAESMRHTSFALVEVIPELPETEDIVIKDEDLRMDFYHSSGPGGQNVNKTSSAVRLVHIPTSIIVTCQSERSQHQNREIAMKVLKAKLHHLEQEKRDQEEKQLKGETHQAGWGKQIRSYVLQPYQLVKDHRTDYETTEIDKVLDGELTGFMEAYLRWLKK</sequence>
<dbReference type="Gene3D" id="3.30.160.20">
    <property type="match status" value="1"/>
</dbReference>
<dbReference type="EMBL" id="PFPX01000009">
    <property type="protein sequence ID" value="PJA10420.1"/>
    <property type="molecule type" value="Genomic_DNA"/>
</dbReference>
<dbReference type="InterPro" id="IPR000352">
    <property type="entry name" value="Pep_chain_release_fac_I"/>
</dbReference>
<reference evidence="7" key="1">
    <citation type="submission" date="2017-09" db="EMBL/GenBank/DDBJ databases">
        <title>Depth-based differentiation of microbial function through sediment-hosted aquifers and enrichment of novel symbionts in the deep terrestrial subsurface.</title>
        <authorList>
            <person name="Probst A.J."/>
            <person name="Ladd B."/>
            <person name="Jarett J.K."/>
            <person name="Geller-Mcgrath D.E."/>
            <person name="Sieber C.M.K."/>
            <person name="Emerson J.B."/>
            <person name="Anantharaman K."/>
            <person name="Thomas B.C."/>
            <person name="Malmstrom R."/>
            <person name="Stieglmeier M."/>
            <person name="Klingl A."/>
            <person name="Woyke T."/>
            <person name="Ryan C.M."/>
            <person name="Banfield J.F."/>
        </authorList>
    </citation>
    <scope>NUCLEOTIDE SEQUENCE [LARGE SCALE GENOMIC DNA]</scope>
</reference>
<proteinExistence type="inferred from homology"/>
<dbReference type="FunFam" id="3.30.160.20:FF:000004">
    <property type="entry name" value="Peptide chain release factor 1"/>
    <property type="match status" value="1"/>
</dbReference>
<dbReference type="GO" id="GO:0005737">
    <property type="term" value="C:cytoplasm"/>
    <property type="evidence" value="ECO:0007669"/>
    <property type="project" value="UniProtKB-ARBA"/>
</dbReference>
<gene>
    <name evidence="6" type="ORF">COX68_00445</name>
</gene>
<evidence type="ECO:0000256" key="2">
    <source>
        <dbReference type="ARBA" id="ARBA00022481"/>
    </source>
</evidence>
<keyword evidence="4" id="KW-0175">Coiled coil</keyword>
<evidence type="ECO:0000256" key="1">
    <source>
        <dbReference type="ARBA" id="ARBA00010835"/>
    </source>
</evidence>
<dbReference type="GO" id="GO:0003747">
    <property type="term" value="F:translation release factor activity"/>
    <property type="evidence" value="ECO:0007669"/>
    <property type="project" value="InterPro"/>
</dbReference>
<accession>A0A2M7W086</accession>
<feature type="coiled-coil region" evidence="4">
    <location>
        <begin position="131"/>
        <end position="158"/>
    </location>
</feature>
<dbReference type="PANTHER" id="PTHR43116">
    <property type="entry name" value="PEPTIDE CHAIN RELEASE FACTOR 2"/>
    <property type="match status" value="1"/>
</dbReference>
<evidence type="ECO:0000313" key="7">
    <source>
        <dbReference type="Proteomes" id="UP000228743"/>
    </source>
</evidence>
<dbReference type="PROSITE" id="PS00745">
    <property type="entry name" value="RF_PROK_I"/>
    <property type="match status" value="1"/>
</dbReference>
<dbReference type="InterPro" id="IPR045853">
    <property type="entry name" value="Pep_chain_release_fac_I_sf"/>
</dbReference>
<organism evidence="6 7">
    <name type="scientific">Candidatus Falkowbacteria bacterium CG_4_10_14_0_2_um_filter_41_15</name>
    <dbReference type="NCBI Taxonomy" id="1974554"/>
    <lineage>
        <taxon>Bacteria</taxon>
        <taxon>Candidatus Falkowiibacteriota</taxon>
    </lineage>
</organism>
<comment type="similarity">
    <text evidence="1">Belongs to the prokaryotic/mitochondrial release factor family.</text>
</comment>
<dbReference type="Gene3D" id="3.30.70.1660">
    <property type="match status" value="1"/>
</dbReference>
<feature type="non-terminal residue" evidence="6">
    <location>
        <position position="1"/>
    </location>
</feature>
<keyword evidence="2" id="KW-0488">Methylation</keyword>
<protein>
    <submittedName>
        <fullName evidence="6">Peptide chain release factor 2</fullName>
    </submittedName>
</protein>
<dbReference type="PANTHER" id="PTHR43116:SF3">
    <property type="entry name" value="CLASS I PEPTIDE CHAIN RELEASE FACTOR"/>
    <property type="match status" value="1"/>
</dbReference>
<name>A0A2M7W086_9BACT</name>
<dbReference type="Pfam" id="PF03462">
    <property type="entry name" value="PCRF"/>
    <property type="match status" value="1"/>
</dbReference>
<evidence type="ECO:0000256" key="4">
    <source>
        <dbReference type="SAM" id="Coils"/>
    </source>
</evidence>
<evidence type="ECO:0000259" key="5">
    <source>
        <dbReference type="PROSITE" id="PS00745"/>
    </source>
</evidence>